<feature type="transmembrane region" description="Helical" evidence="1">
    <location>
        <begin position="182"/>
        <end position="202"/>
    </location>
</feature>
<reference evidence="4" key="1">
    <citation type="submission" date="2016-10" db="EMBL/GenBank/DDBJ databases">
        <authorList>
            <person name="Varghese N."/>
            <person name="Submissions S."/>
        </authorList>
    </citation>
    <scope>NUCLEOTIDE SEQUENCE [LARGE SCALE GENOMIC DNA]</scope>
    <source>
        <strain evidence="4">DSM 28881</strain>
    </source>
</reference>
<dbReference type="EMBL" id="FORM01000003">
    <property type="protein sequence ID" value="SFI93783.1"/>
    <property type="molecule type" value="Genomic_DNA"/>
</dbReference>
<gene>
    <name evidence="3" type="ORF">SAMN05443431_10370</name>
</gene>
<feature type="transmembrane region" description="Helical" evidence="1">
    <location>
        <begin position="343"/>
        <end position="362"/>
    </location>
</feature>
<sequence length="387" mass="43397">MDFIKQAFNFKHEFWRYLVGSLIIAVFASLGQIPFTVAAMLKYVANGGSAYNMDEKQLMTILEPNLNLFLLLLSFAIGFIGLIIAVKYLHKQTLLSVTTARNKIDWKRVMFSFLFWGVISSGMILIDYLTTPESYVWNFELERFLILAVIAVLLIPIQTSLEEYIFRGYLMQGFGTVTTSNQFPFGFIFTLLSIPICSNIIMIYDLDVWEGIGAIGAVIGVGALVFDILKKKNAFESEFNKNLVTSLRKKWVPLLITSVIFGGMHVFNPEVGKLGYGVMVYYIGTGVFLGVLTLMDDGMELALGFHAANNLFGALLVTADWTVLQTHSVLKDVSEPGAGFGDVIIPVFVVFPILLFIFAKVYKWTNWKEKLFGNIEAPLKENSNLLD</sequence>
<feature type="transmembrane region" description="Helical" evidence="1">
    <location>
        <begin position="109"/>
        <end position="129"/>
    </location>
</feature>
<feature type="transmembrane region" description="Helical" evidence="1">
    <location>
        <begin position="274"/>
        <end position="294"/>
    </location>
</feature>
<feature type="transmembrane region" description="Helical" evidence="1">
    <location>
        <begin position="208"/>
        <end position="229"/>
    </location>
</feature>
<keyword evidence="4" id="KW-1185">Reference proteome</keyword>
<feature type="transmembrane region" description="Helical" evidence="1">
    <location>
        <begin position="21"/>
        <end position="45"/>
    </location>
</feature>
<feature type="transmembrane region" description="Helical" evidence="1">
    <location>
        <begin position="65"/>
        <end position="89"/>
    </location>
</feature>
<feature type="transmembrane region" description="Helical" evidence="1">
    <location>
        <begin position="141"/>
        <end position="161"/>
    </location>
</feature>
<keyword evidence="1" id="KW-1133">Transmembrane helix</keyword>
<keyword evidence="3" id="KW-0645">Protease</keyword>
<dbReference type="InterPro" id="IPR003675">
    <property type="entry name" value="Rce1/LyrA-like_dom"/>
</dbReference>
<organism evidence="3 4">
    <name type="scientific">Olleya namhaensis</name>
    <dbReference type="NCBI Taxonomy" id="1144750"/>
    <lineage>
        <taxon>Bacteria</taxon>
        <taxon>Pseudomonadati</taxon>
        <taxon>Bacteroidota</taxon>
        <taxon>Flavobacteriia</taxon>
        <taxon>Flavobacteriales</taxon>
        <taxon>Flavobacteriaceae</taxon>
    </lineage>
</organism>
<keyword evidence="1" id="KW-0812">Transmembrane</keyword>
<dbReference type="GO" id="GO:0080120">
    <property type="term" value="P:CAAX-box protein maturation"/>
    <property type="evidence" value="ECO:0007669"/>
    <property type="project" value="UniProtKB-ARBA"/>
</dbReference>
<accession>A0A1I3M9Y0</accession>
<dbReference type="GO" id="GO:0006508">
    <property type="term" value="P:proteolysis"/>
    <property type="evidence" value="ECO:0007669"/>
    <property type="project" value="UniProtKB-KW"/>
</dbReference>
<dbReference type="RefSeq" id="WP_090838488.1">
    <property type="nucleotide sequence ID" value="NZ_FORM01000003.1"/>
</dbReference>
<feature type="transmembrane region" description="Helical" evidence="1">
    <location>
        <begin position="250"/>
        <end position="268"/>
    </location>
</feature>
<keyword evidence="3" id="KW-0378">Hydrolase</keyword>
<dbReference type="Proteomes" id="UP000199559">
    <property type="component" value="Unassembled WGS sequence"/>
</dbReference>
<evidence type="ECO:0000313" key="4">
    <source>
        <dbReference type="Proteomes" id="UP000199559"/>
    </source>
</evidence>
<keyword evidence="1" id="KW-0472">Membrane</keyword>
<proteinExistence type="predicted"/>
<evidence type="ECO:0000313" key="3">
    <source>
        <dbReference type="EMBL" id="SFI93783.1"/>
    </source>
</evidence>
<dbReference type="STRING" id="1144750.SAMN05443431_10370"/>
<feature type="domain" description="CAAX prenyl protease 2/Lysostaphin resistance protein A-like" evidence="2">
    <location>
        <begin position="244"/>
        <end position="312"/>
    </location>
</feature>
<dbReference type="AlphaFoldDB" id="A0A1I3M9Y0"/>
<evidence type="ECO:0000256" key="1">
    <source>
        <dbReference type="SAM" id="Phobius"/>
    </source>
</evidence>
<protein>
    <submittedName>
        <fullName evidence="3">CAAX protease self-immunity</fullName>
    </submittedName>
</protein>
<dbReference type="GO" id="GO:0004175">
    <property type="term" value="F:endopeptidase activity"/>
    <property type="evidence" value="ECO:0007669"/>
    <property type="project" value="UniProtKB-ARBA"/>
</dbReference>
<feature type="transmembrane region" description="Helical" evidence="1">
    <location>
        <begin position="301"/>
        <end position="323"/>
    </location>
</feature>
<dbReference type="Pfam" id="PF02517">
    <property type="entry name" value="Rce1-like"/>
    <property type="match status" value="1"/>
</dbReference>
<name>A0A1I3M9Y0_9FLAO</name>
<evidence type="ECO:0000259" key="2">
    <source>
        <dbReference type="Pfam" id="PF02517"/>
    </source>
</evidence>